<evidence type="ECO:0008006" key="4">
    <source>
        <dbReference type="Google" id="ProtNLM"/>
    </source>
</evidence>
<dbReference type="OrthoDB" id="9146593at2"/>
<dbReference type="KEGG" id="gaz:Pan241w_53430"/>
<name>A0A517RMY9_9PLAN</name>
<accession>A0A517RMY9</accession>
<keyword evidence="1" id="KW-0175">Coiled coil</keyword>
<gene>
    <name evidence="2" type="ORF">Pan241w_53430</name>
</gene>
<keyword evidence="3" id="KW-1185">Reference proteome</keyword>
<dbReference type="PROSITE" id="PS51318">
    <property type="entry name" value="TAT"/>
    <property type="match status" value="1"/>
</dbReference>
<reference evidence="2 3" key="1">
    <citation type="submission" date="2019-02" db="EMBL/GenBank/DDBJ databases">
        <title>Deep-cultivation of Planctomycetes and their phenomic and genomic characterization uncovers novel biology.</title>
        <authorList>
            <person name="Wiegand S."/>
            <person name="Jogler M."/>
            <person name="Boedeker C."/>
            <person name="Pinto D."/>
            <person name="Vollmers J."/>
            <person name="Rivas-Marin E."/>
            <person name="Kohn T."/>
            <person name="Peeters S.H."/>
            <person name="Heuer A."/>
            <person name="Rast P."/>
            <person name="Oberbeckmann S."/>
            <person name="Bunk B."/>
            <person name="Jeske O."/>
            <person name="Meyerdierks A."/>
            <person name="Storesund J.E."/>
            <person name="Kallscheuer N."/>
            <person name="Luecker S."/>
            <person name="Lage O.M."/>
            <person name="Pohl T."/>
            <person name="Merkel B.J."/>
            <person name="Hornburger P."/>
            <person name="Mueller R.-W."/>
            <person name="Bruemmer F."/>
            <person name="Labrenz M."/>
            <person name="Spormann A.M."/>
            <person name="Op den Camp H."/>
            <person name="Overmann J."/>
            <person name="Amann R."/>
            <person name="Jetten M.S.M."/>
            <person name="Mascher T."/>
            <person name="Medema M.H."/>
            <person name="Devos D.P."/>
            <person name="Kaster A.-K."/>
            <person name="Ovreas L."/>
            <person name="Rohde M."/>
            <person name="Galperin M.Y."/>
            <person name="Jogler C."/>
        </authorList>
    </citation>
    <scope>NUCLEOTIDE SEQUENCE [LARGE SCALE GENOMIC DNA]</scope>
    <source>
        <strain evidence="2 3">Pan241w</strain>
    </source>
</reference>
<dbReference type="AlphaFoldDB" id="A0A517RMY9"/>
<evidence type="ECO:0000313" key="2">
    <source>
        <dbReference type="EMBL" id="QDT45224.1"/>
    </source>
</evidence>
<dbReference type="InterPro" id="IPR006311">
    <property type="entry name" value="TAT_signal"/>
</dbReference>
<feature type="coiled-coil region" evidence="1">
    <location>
        <begin position="193"/>
        <end position="220"/>
    </location>
</feature>
<sequence precursor="true">MLNSERLTRRTFLRGTGTTLALPILEAMCPRTAGADDIVKSPPRLGFFYFGTGMNMRAFTPVDDGKHFTPSRVLQPLMKFRNDLTVLSGTYLRYGGSHTGDYTFLTGTKAHTAQGIRNTISADQLAAAHLGRETRFPSLQLSISRGTGLGGSMKTLSWNARGMPLPAESDPSVLFSRLFLNEAEGAREKQRTLRRQGSILDSLKDQAARLNRQISKSDRKRIDQYLTSVREVEQQLQRNILWSDRPKPTVDGTTRSKYRRPFDPEQTRDFHYETYSRLMYELIALAWQTDSTRVISYVVRQELRGGVYPEFGVSKGYHELSHHNNDPRSLDELARVDVLYMRQWAQFLEMLQSIKEPDGRTLLDRSLLGFSSGMGFNHSPDRLPTVLCGGRALGVAHQGHLRLPERTPLSNLWRTMLDRAGVPVNDAFQDSQGSIRELLA</sequence>
<organism evidence="2 3">
    <name type="scientific">Gimesia alba</name>
    <dbReference type="NCBI Taxonomy" id="2527973"/>
    <lineage>
        <taxon>Bacteria</taxon>
        <taxon>Pseudomonadati</taxon>
        <taxon>Planctomycetota</taxon>
        <taxon>Planctomycetia</taxon>
        <taxon>Planctomycetales</taxon>
        <taxon>Planctomycetaceae</taxon>
        <taxon>Gimesia</taxon>
    </lineage>
</organism>
<evidence type="ECO:0000313" key="3">
    <source>
        <dbReference type="Proteomes" id="UP000317171"/>
    </source>
</evidence>
<dbReference type="Pfam" id="PF07586">
    <property type="entry name" value="HXXSHH"/>
    <property type="match status" value="1"/>
</dbReference>
<dbReference type="RefSeq" id="WP_145221469.1">
    <property type="nucleotide sequence ID" value="NZ_CP036269.1"/>
</dbReference>
<dbReference type="Proteomes" id="UP000317171">
    <property type="component" value="Chromosome"/>
</dbReference>
<dbReference type="InterPro" id="IPR011447">
    <property type="entry name" value="DUF1552"/>
</dbReference>
<dbReference type="EMBL" id="CP036269">
    <property type="protein sequence ID" value="QDT45224.1"/>
    <property type="molecule type" value="Genomic_DNA"/>
</dbReference>
<protein>
    <recommendedName>
        <fullName evidence="4">DUF1552 domain-containing protein</fullName>
    </recommendedName>
</protein>
<evidence type="ECO:0000256" key="1">
    <source>
        <dbReference type="SAM" id="Coils"/>
    </source>
</evidence>
<proteinExistence type="predicted"/>